<keyword evidence="4 9" id="KW-0808">Transferase</keyword>
<dbReference type="SUPFAM" id="SSF55060">
    <property type="entry name" value="GHMP Kinase, C-terminal domain"/>
    <property type="match status" value="1"/>
</dbReference>
<reference evidence="12 13" key="1">
    <citation type="journal article" date="2010" name="Stand. Genomic Sci.">
        <title>Complete genome sequence of Segniliparus rotundus type strain (CDC 1076).</title>
        <authorList>
            <person name="Sikorski J."/>
            <person name="Lapidus A."/>
            <person name="Copeland A."/>
            <person name="Misra M."/>
            <person name="Glavina Del Rio T."/>
            <person name="Nolan M."/>
            <person name="Lucas S."/>
            <person name="Chen F."/>
            <person name="Tice H."/>
            <person name="Cheng J.F."/>
            <person name="Jando M."/>
            <person name="Schneider S."/>
            <person name="Bruce D."/>
            <person name="Goodwin L."/>
            <person name="Pitluck S."/>
            <person name="Liolios K."/>
            <person name="Mikhailova N."/>
            <person name="Pati A."/>
            <person name="Ivanova N."/>
            <person name="Mavromatis K."/>
            <person name="Chen A."/>
            <person name="Palaniappan K."/>
            <person name="Chertkov O."/>
            <person name="Land M."/>
            <person name="Hauser L."/>
            <person name="Chang Y.J."/>
            <person name="Jeffries C.D."/>
            <person name="Brettin T."/>
            <person name="Detter J.C."/>
            <person name="Han C."/>
            <person name="Rohde M."/>
            <person name="Goker M."/>
            <person name="Bristow J."/>
            <person name="Eisen J.A."/>
            <person name="Markowitz V."/>
            <person name="Hugenholtz P."/>
            <person name="Kyrpides N.C."/>
            <person name="Klenk H.P."/>
        </authorList>
    </citation>
    <scope>NUCLEOTIDE SEQUENCE [LARGE SCALE GENOMIC DNA]</scope>
    <source>
        <strain evidence="13">ATCC BAA-972 / CDC 1076 / CIP 108378 / DSM 44985 / JCM 13578</strain>
    </source>
</reference>
<dbReference type="STRING" id="640132.Srot_0820"/>
<evidence type="ECO:0000256" key="8">
    <source>
        <dbReference type="ARBA" id="ARBA00032554"/>
    </source>
</evidence>
<dbReference type="InterPro" id="IPR014721">
    <property type="entry name" value="Ribsml_uS5_D2-typ_fold_subgr"/>
</dbReference>
<dbReference type="InterPro" id="IPR013750">
    <property type="entry name" value="GHMP_kinase_C_dom"/>
</dbReference>
<evidence type="ECO:0000313" key="13">
    <source>
        <dbReference type="Proteomes" id="UP000002247"/>
    </source>
</evidence>
<sequence>MRLATVACVSVIPARSVVVRAPGKVNLYLEVGDVREDGYHELNTIFQSVSLVDEVTLAEHHELQVRLRGGNGHSAGADSVPTGQRNLAWQAAELLAERLGREPNVDIGILKSIPVAGGMAGGSTDAAAVLVGLAALWGEEIERDELLELAAELGSDVPFCVYGGTAVGGGRGELLTSALARATLHWVLAFSTQGLSTPAVYRELDRLRAAGTQPKSTDCDELLRALAFGDVAQIAGLLHNDLQPAALALRPDLRRTLSAGQEAGALAGIIAGSGPTCMFLAESAHHAVDVAAQLAGAGVCQSVRVAHGPVKGARVV</sequence>
<evidence type="ECO:0000256" key="6">
    <source>
        <dbReference type="ARBA" id="ARBA00022777"/>
    </source>
</evidence>
<feature type="binding site" evidence="9">
    <location>
        <begin position="114"/>
        <end position="124"/>
    </location>
    <ligand>
        <name>ATP</name>
        <dbReference type="ChEBI" id="CHEBI:30616"/>
    </ligand>
</feature>
<comment type="pathway">
    <text evidence="9">Isoprenoid biosynthesis; isopentenyl diphosphate biosynthesis via DXP pathway; isopentenyl diphosphate from 1-deoxy-D-xylulose 5-phosphate: step 3/6.</text>
</comment>
<dbReference type="InterPro" id="IPR020568">
    <property type="entry name" value="Ribosomal_Su5_D2-typ_SF"/>
</dbReference>
<evidence type="ECO:0000256" key="2">
    <source>
        <dbReference type="ARBA" id="ARBA00012052"/>
    </source>
</evidence>
<dbReference type="Pfam" id="PF08544">
    <property type="entry name" value="GHMP_kinases_C"/>
    <property type="match status" value="1"/>
</dbReference>
<dbReference type="eggNOG" id="COG1947">
    <property type="taxonomic scope" value="Bacteria"/>
</dbReference>
<name>D6ZE19_SEGRD</name>
<dbReference type="EC" id="2.7.1.148" evidence="2 9"/>
<evidence type="ECO:0000259" key="11">
    <source>
        <dbReference type="Pfam" id="PF08544"/>
    </source>
</evidence>
<dbReference type="HOGENOM" id="CLU_053057_1_1_11"/>
<dbReference type="InterPro" id="IPR004424">
    <property type="entry name" value="IspE"/>
</dbReference>
<evidence type="ECO:0000256" key="9">
    <source>
        <dbReference type="HAMAP-Rule" id="MF_00061"/>
    </source>
</evidence>
<keyword evidence="9" id="KW-0414">Isoprene biosynthesis</keyword>
<dbReference type="UniPathway" id="UPA00056">
    <property type="reaction ID" value="UER00094"/>
</dbReference>
<protein>
    <recommendedName>
        <fullName evidence="3 9">4-diphosphocytidyl-2-C-methyl-D-erythritol kinase</fullName>
        <shortName evidence="9">CMK</shortName>
        <ecNumber evidence="2 9">2.7.1.148</ecNumber>
    </recommendedName>
    <alternativeName>
        <fullName evidence="8 9">4-(cytidine-5'-diphospho)-2-C-methyl-D-erythritol kinase</fullName>
    </alternativeName>
</protein>
<dbReference type="GO" id="GO:0050515">
    <property type="term" value="F:4-(cytidine 5'-diphospho)-2-C-methyl-D-erythritol kinase activity"/>
    <property type="evidence" value="ECO:0007669"/>
    <property type="project" value="UniProtKB-UniRule"/>
</dbReference>
<evidence type="ECO:0000256" key="7">
    <source>
        <dbReference type="ARBA" id="ARBA00022840"/>
    </source>
</evidence>
<dbReference type="PANTHER" id="PTHR43527:SF2">
    <property type="entry name" value="4-DIPHOSPHOCYTIDYL-2-C-METHYL-D-ERYTHRITOL KINASE, CHLOROPLASTIC"/>
    <property type="match status" value="1"/>
</dbReference>
<dbReference type="HAMAP" id="MF_00061">
    <property type="entry name" value="IspE"/>
    <property type="match status" value="1"/>
</dbReference>
<evidence type="ECO:0000313" key="12">
    <source>
        <dbReference type="EMBL" id="ADG97299.1"/>
    </source>
</evidence>
<dbReference type="PIRSF" id="PIRSF010376">
    <property type="entry name" value="IspE"/>
    <property type="match status" value="1"/>
</dbReference>
<dbReference type="Gene3D" id="3.30.230.10">
    <property type="match status" value="1"/>
</dbReference>
<feature type="domain" description="GHMP kinase N-terminal" evidence="10">
    <location>
        <begin position="86"/>
        <end position="164"/>
    </location>
</feature>
<keyword evidence="6 9" id="KW-0418">Kinase</keyword>
<feature type="domain" description="GHMP kinase C-terminal" evidence="11">
    <location>
        <begin position="225"/>
        <end position="296"/>
    </location>
</feature>
<comment type="function">
    <text evidence="9">Catalyzes the phosphorylation of the position 2 hydroxy group of 4-diphosphocytidyl-2C-methyl-D-erythritol.</text>
</comment>
<keyword evidence="5 9" id="KW-0547">Nucleotide-binding</keyword>
<dbReference type="GO" id="GO:0019288">
    <property type="term" value="P:isopentenyl diphosphate biosynthetic process, methylerythritol 4-phosphate pathway"/>
    <property type="evidence" value="ECO:0007669"/>
    <property type="project" value="UniProtKB-UniRule"/>
</dbReference>
<dbReference type="InterPro" id="IPR036554">
    <property type="entry name" value="GHMP_kinase_C_sf"/>
</dbReference>
<dbReference type="Gene3D" id="3.30.70.890">
    <property type="entry name" value="GHMP kinase, C-terminal domain"/>
    <property type="match status" value="1"/>
</dbReference>
<feature type="active site" evidence="9">
    <location>
        <position position="156"/>
    </location>
</feature>
<comment type="catalytic activity">
    <reaction evidence="9">
        <text>4-CDP-2-C-methyl-D-erythritol + ATP = 4-CDP-2-C-methyl-D-erythritol 2-phosphate + ADP + H(+)</text>
        <dbReference type="Rhea" id="RHEA:18437"/>
        <dbReference type="ChEBI" id="CHEBI:15378"/>
        <dbReference type="ChEBI" id="CHEBI:30616"/>
        <dbReference type="ChEBI" id="CHEBI:57823"/>
        <dbReference type="ChEBI" id="CHEBI:57919"/>
        <dbReference type="ChEBI" id="CHEBI:456216"/>
        <dbReference type="EC" id="2.7.1.148"/>
    </reaction>
</comment>
<evidence type="ECO:0000259" key="10">
    <source>
        <dbReference type="Pfam" id="PF00288"/>
    </source>
</evidence>
<dbReference type="NCBIfam" id="TIGR00154">
    <property type="entry name" value="ispE"/>
    <property type="match status" value="1"/>
</dbReference>
<evidence type="ECO:0000256" key="4">
    <source>
        <dbReference type="ARBA" id="ARBA00022679"/>
    </source>
</evidence>
<evidence type="ECO:0000256" key="1">
    <source>
        <dbReference type="ARBA" id="ARBA00009684"/>
    </source>
</evidence>
<organism evidence="12 13">
    <name type="scientific">Segniliparus rotundus (strain ATCC BAA-972 / CDC 1076 / CIP 108378 / DSM 44985 / JCM 13578)</name>
    <dbReference type="NCBI Taxonomy" id="640132"/>
    <lineage>
        <taxon>Bacteria</taxon>
        <taxon>Bacillati</taxon>
        <taxon>Actinomycetota</taxon>
        <taxon>Actinomycetes</taxon>
        <taxon>Mycobacteriales</taxon>
        <taxon>Segniliparaceae</taxon>
        <taxon>Segniliparus</taxon>
    </lineage>
</organism>
<comment type="similarity">
    <text evidence="1 9">Belongs to the GHMP kinase family. IspE subfamily.</text>
</comment>
<dbReference type="Proteomes" id="UP000002247">
    <property type="component" value="Chromosome"/>
</dbReference>
<dbReference type="EMBL" id="CP001958">
    <property type="protein sequence ID" value="ADG97299.1"/>
    <property type="molecule type" value="Genomic_DNA"/>
</dbReference>
<feature type="active site" evidence="9">
    <location>
        <position position="24"/>
    </location>
</feature>
<evidence type="ECO:0000256" key="5">
    <source>
        <dbReference type="ARBA" id="ARBA00022741"/>
    </source>
</evidence>
<dbReference type="Pfam" id="PF00288">
    <property type="entry name" value="GHMP_kinases_N"/>
    <property type="match status" value="1"/>
</dbReference>
<dbReference type="RefSeq" id="WP_013137755.1">
    <property type="nucleotide sequence ID" value="NC_014168.1"/>
</dbReference>
<keyword evidence="7 9" id="KW-0067">ATP-binding</keyword>
<dbReference type="KEGG" id="srt:Srot_0820"/>
<accession>D6ZE19</accession>
<dbReference type="NCBIfam" id="NF002870">
    <property type="entry name" value="PRK03188.1"/>
    <property type="match status" value="1"/>
</dbReference>
<evidence type="ECO:0000256" key="3">
    <source>
        <dbReference type="ARBA" id="ARBA00017473"/>
    </source>
</evidence>
<dbReference type="AlphaFoldDB" id="D6ZE19"/>
<dbReference type="GO" id="GO:0005524">
    <property type="term" value="F:ATP binding"/>
    <property type="evidence" value="ECO:0007669"/>
    <property type="project" value="UniProtKB-UniRule"/>
</dbReference>
<keyword evidence="13" id="KW-1185">Reference proteome</keyword>
<dbReference type="PANTHER" id="PTHR43527">
    <property type="entry name" value="4-DIPHOSPHOCYTIDYL-2-C-METHYL-D-ERYTHRITOL KINASE, CHLOROPLASTIC"/>
    <property type="match status" value="1"/>
</dbReference>
<dbReference type="InterPro" id="IPR006204">
    <property type="entry name" value="GHMP_kinase_N_dom"/>
</dbReference>
<dbReference type="GO" id="GO:0016114">
    <property type="term" value="P:terpenoid biosynthetic process"/>
    <property type="evidence" value="ECO:0007669"/>
    <property type="project" value="UniProtKB-UniRule"/>
</dbReference>
<gene>
    <name evidence="9" type="primary">ispE</name>
    <name evidence="12" type="ordered locus">Srot_0820</name>
</gene>
<dbReference type="SUPFAM" id="SSF54211">
    <property type="entry name" value="Ribosomal protein S5 domain 2-like"/>
    <property type="match status" value="1"/>
</dbReference>
<proteinExistence type="inferred from homology"/>